<dbReference type="AlphaFoldDB" id="A0A220UM20"/>
<dbReference type="Pfam" id="PF12974">
    <property type="entry name" value="Phosphonate-bd"/>
    <property type="match status" value="1"/>
</dbReference>
<dbReference type="PANTHER" id="PTHR35841">
    <property type="entry name" value="PHOSPHONATES-BINDING PERIPLASMIC PROTEIN"/>
    <property type="match status" value="1"/>
</dbReference>
<accession>A0A220UM20</accession>
<name>A0A220UM20_9GAMM</name>
<reference evidence="1 2" key="1">
    <citation type="submission" date="2017-07" db="EMBL/GenBank/DDBJ databases">
        <title>Phenotypical and genomic characterization of a clinical isolate of Shewanella bicestrii sp. nov. producing an extended-spectrum beta-lactamase and a new oxacillinase variant.</title>
        <authorList>
            <person name="Jousset A.B."/>
            <person name="Bonnin R.A."/>
            <person name="Girlich D."/>
            <person name="Dabos L."/>
            <person name="Potron A."/>
            <person name="Dortet L."/>
            <person name="Glaser P."/>
            <person name="Naas T."/>
        </authorList>
    </citation>
    <scope>NUCLEOTIDE SEQUENCE [LARGE SCALE GENOMIC DNA]</scope>
    <source>
        <strain evidence="1 2">JAB-1</strain>
    </source>
</reference>
<keyword evidence="2" id="KW-1185">Reference proteome</keyword>
<proteinExistence type="predicted"/>
<dbReference type="CDD" id="cd01071">
    <property type="entry name" value="PBP2_PhnD_like"/>
    <property type="match status" value="1"/>
</dbReference>
<gene>
    <name evidence="1" type="ORF">CF168_10610</name>
</gene>
<dbReference type="KEGG" id="sbj:CF168_10610"/>
<protein>
    <submittedName>
        <fullName evidence="1">Phosphate ABC transporter substrate-binding protein</fullName>
    </submittedName>
</protein>
<dbReference type="Proteomes" id="UP000198367">
    <property type="component" value="Chromosome"/>
</dbReference>
<organism evidence="1 2">
    <name type="scientific">Shewanella bicestrii</name>
    <dbReference type="NCBI Taxonomy" id="2018305"/>
    <lineage>
        <taxon>Bacteria</taxon>
        <taxon>Pseudomonadati</taxon>
        <taxon>Pseudomonadota</taxon>
        <taxon>Gammaproteobacteria</taxon>
        <taxon>Alteromonadales</taxon>
        <taxon>Shewanellaceae</taxon>
        <taxon>Shewanella</taxon>
    </lineage>
</organism>
<evidence type="ECO:0000313" key="1">
    <source>
        <dbReference type="EMBL" id="ASK69284.1"/>
    </source>
</evidence>
<dbReference type="SUPFAM" id="SSF53850">
    <property type="entry name" value="Periplasmic binding protein-like II"/>
    <property type="match status" value="1"/>
</dbReference>
<sequence length="300" mass="33169">MDKFSTLSTQSTPNKASHWQFICLIILMISLISPVNAQAPLVAKNTKPILTFGIVPQQSAIQLAKLWPPILAALSENANYQLQFATAPDIPTFEQRLKDGQYDIAYMNPYHYVVFHEVPGYQALAREKDKKLKGLLVVRKDSPIKSLTELAGKTLAFPAPAAFAASVLPRAHLKQGNIDVQVKYVGSHDSVYLAVLQGLVDAGGGVQRTFNNLTDAQKQQLNVLWQSPTYTPHAIATHPRVTKAQRQQLLEQLMALSTTPQGQALLQSVDFSSFVAAEDKDWDDVRELKLGTLTKPLEEK</sequence>
<dbReference type="EMBL" id="CP022358">
    <property type="protein sequence ID" value="ASK69284.1"/>
    <property type="molecule type" value="Genomic_DNA"/>
</dbReference>
<dbReference type="PANTHER" id="PTHR35841:SF1">
    <property type="entry name" value="PHOSPHONATES-BINDING PERIPLASMIC PROTEIN"/>
    <property type="match status" value="1"/>
</dbReference>
<dbReference type="Gene3D" id="3.40.190.10">
    <property type="entry name" value="Periplasmic binding protein-like II"/>
    <property type="match status" value="2"/>
</dbReference>
<evidence type="ECO:0000313" key="2">
    <source>
        <dbReference type="Proteomes" id="UP000198367"/>
    </source>
</evidence>
<dbReference type="RefSeq" id="WP_089067810.1">
    <property type="nucleotide sequence ID" value="NZ_CP022358.1"/>
</dbReference>